<proteinExistence type="inferred from homology"/>
<gene>
    <name evidence="5" type="ORF">MKP05_04810</name>
</gene>
<dbReference type="Gene3D" id="3.40.50.620">
    <property type="entry name" value="HUPs"/>
    <property type="match status" value="1"/>
</dbReference>
<dbReference type="PRINTS" id="PR01438">
    <property type="entry name" value="UNVRSLSTRESS"/>
</dbReference>
<keyword evidence="3" id="KW-0067">ATP-binding</keyword>
<comment type="caution">
    <text evidence="5">The sequence shown here is derived from an EMBL/GenBank/DDBJ whole genome shotgun (WGS) entry which is preliminary data.</text>
</comment>
<protein>
    <submittedName>
        <fullName evidence="5">Universal stress protein</fullName>
    </submittedName>
</protein>
<feature type="domain" description="UspA" evidence="4">
    <location>
        <begin position="68"/>
        <end position="166"/>
    </location>
</feature>
<evidence type="ECO:0000256" key="3">
    <source>
        <dbReference type="ARBA" id="ARBA00022840"/>
    </source>
</evidence>
<dbReference type="Pfam" id="PF00582">
    <property type="entry name" value="Usp"/>
    <property type="match status" value="1"/>
</dbReference>
<organism evidence="5 6">
    <name type="scientific">Halomonas flagellata</name>
    <dbReference type="NCBI Taxonomy" id="2920385"/>
    <lineage>
        <taxon>Bacteria</taxon>
        <taxon>Pseudomonadati</taxon>
        <taxon>Pseudomonadota</taxon>
        <taxon>Gammaproteobacteria</taxon>
        <taxon>Oceanospirillales</taxon>
        <taxon>Halomonadaceae</taxon>
        <taxon>Halomonas</taxon>
    </lineage>
</organism>
<dbReference type="RefSeq" id="WP_240567277.1">
    <property type="nucleotide sequence ID" value="NZ_JAKVPY010000004.1"/>
</dbReference>
<dbReference type="InterPro" id="IPR006016">
    <property type="entry name" value="UspA"/>
</dbReference>
<evidence type="ECO:0000313" key="6">
    <source>
        <dbReference type="Proteomes" id="UP001202117"/>
    </source>
</evidence>
<keyword evidence="6" id="KW-1185">Reference proteome</keyword>
<keyword evidence="2" id="KW-0547">Nucleotide-binding</keyword>
<evidence type="ECO:0000256" key="2">
    <source>
        <dbReference type="ARBA" id="ARBA00022741"/>
    </source>
</evidence>
<comment type="similarity">
    <text evidence="1">Belongs to the universal stress protein A family.</text>
</comment>
<dbReference type="InterPro" id="IPR014729">
    <property type="entry name" value="Rossmann-like_a/b/a_fold"/>
</dbReference>
<evidence type="ECO:0000313" key="5">
    <source>
        <dbReference type="EMBL" id="MCH4562456.1"/>
    </source>
</evidence>
<sequence>MDKRKILIPMDGSDVSRRILLPVCEFFSPDSYEILLLRAARVPSSQFDLSNITSRPMILGPYGVVTTLDQEADPHPIFRDTEWSSFEEKLRRELEDDITDLRSKGYDVSVAIHFGKPAEEIVELAKLQHVALVAMASHGRAGVKRLLEGSVTEDVLHHLSIPMMIINVAEA</sequence>
<name>A0ABS9RRK8_9GAMM</name>
<dbReference type="SUPFAM" id="SSF52402">
    <property type="entry name" value="Adenine nucleotide alpha hydrolases-like"/>
    <property type="match status" value="1"/>
</dbReference>
<dbReference type="PANTHER" id="PTHR46268">
    <property type="entry name" value="STRESS RESPONSE PROTEIN NHAX"/>
    <property type="match status" value="1"/>
</dbReference>
<dbReference type="EMBL" id="JAKVPY010000004">
    <property type="protein sequence ID" value="MCH4562456.1"/>
    <property type="molecule type" value="Genomic_DNA"/>
</dbReference>
<evidence type="ECO:0000259" key="4">
    <source>
        <dbReference type="Pfam" id="PF00582"/>
    </source>
</evidence>
<dbReference type="InterPro" id="IPR006015">
    <property type="entry name" value="Universal_stress_UspA"/>
</dbReference>
<dbReference type="Proteomes" id="UP001202117">
    <property type="component" value="Unassembled WGS sequence"/>
</dbReference>
<evidence type="ECO:0000256" key="1">
    <source>
        <dbReference type="ARBA" id="ARBA00008791"/>
    </source>
</evidence>
<reference evidence="5 6" key="1">
    <citation type="submission" date="2022-02" db="EMBL/GenBank/DDBJ databases">
        <title>Halomonas fukangensis sp. nov., a halophilic bacterium isolated from a bulk soil of Kalidium foliatum at Fukang.</title>
        <authorList>
            <person name="Huang Y."/>
        </authorList>
    </citation>
    <scope>NUCLEOTIDE SEQUENCE [LARGE SCALE GENOMIC DNA]</scope>
    <source>
        <strain evidence="5 6">EGI 63088</strain>
    </source>
</reference>
<dbReference type="CDD" id="cd23659">
    <property type="entry name" value="USP_At3g01520-like"/>
    <property type="match status" value="1"/>
</dbReference>
<accession>A0ABS9RRK8</accession>
<dbReference type="PANTHER" id="PTHR46268:SF27">
    <property type="entry name" value="UNIVERSAL STRESS PROTEIN RV2623"/>
    <property type="match status" value="1"/>
</dbReference>